<dbReference type="AlphaFoldDB" id="A0A5B7Y874"/>
<accession>A0A5B7Y874</accession>
<evidence type="ECO:0000313" key="2">
    <source>
        <dbReference type="Proteomes" id="UP000304912"/>
    </source>
</evidence>
<keyword evidence="2" id="KW-1185">Reference proteome</keyword>
<name>A0A5B7Y874_9ALTE</name>
<reference evidence="1 2" key="1">
    <citation type="submission" date="2019-04" db="EMBL/GenBank/DDBJ databases">
        <title>Salinimonas iocasae sp. nov., a halophilic bacterium isolated from the outer tube casing of tubeworms in Okinawa Trough.</title>
        <authorList>
            <person name="Zhang H."/>
            <person name="Wang H."/>
            <person name="Li C."/>
        </authorList>
    </citation>
    <scope>NUCLEOTIDE SEQUENCE [LARGE SCALE GENOMIC DNA]</scope>
    <source>
        <strain evidence="1 2">KX18D6</strain>
    </source>
</reference>
<evidence type="ECO:0000313" key="1">
    <source>
        <dbReference type="EMBL" id="QCZ91997.1"/>
    </source>
</evidence>
<organism evidence="1 2">
    <name type="scientific">Salinimonas iocasae</name>
    <dbReference type="NCBI Taxonomy" id="2572577"/>
    <lineage>
        <taxon>Bacteria</taxon>
        <taxon>Pseudomonadati</taxon>
        <taxon>Pseudomonadota</taxon>
        <taxon>Gammaproteobacteria</taxon>
        <taxon>Alteromonadales</taxon>
        <taxon>Alteromonadaceae</taxon>
        <taxon>Alteromonas/Salinimonas group</taxon>
        <taxon>Salinimonas</taxon>
    </lineage>
</organism>
<protein>
    <recommendedName>
        <fullName evidence="3">Capsular biosynthesis protein</fullName>
    </recommendedName>
</protein>
<sequence>MIDQQKKYVFIARGSSHIRYFKKVAAESALDITVIKLSFFSIGPSIKRYAHIIKNIDLEALVTPHLEKKAIKHRTLRKSVLWPAFASLTRFLTKFSIAKNAAIIDRTNAEVVGVWNGQKQPSAAIAEAAKALGKDVIYFENGLLPDTTTCDWSGVNCKNSLPKERAFYRQFCTDKTPPCKLVTRKAVSEKAAGVRAEQLPKRYIFVPFQVETDSQIISNSPWIKNMSQLYRHLSRVIEQVDDDELYIVIKEHPSESVRHDHLHHENKRILFANHCNTQELIERAQAILTVNSTVGIESLMLGKAVLVLGNACYDIEGVTQQVRSEEAMLQAFNSLEHIYWDVEVKSGFLNFLHDHYVIPTTWKNIDDKHITALTQRLNRQDALSQYLSDYQRPA</sequence>
<dbReference type="OrthoDB" id="9794206at2"/>
<dbReference type="KEGG" id="salk:FBQ74_00225"/>
<gene>
    <name evidence="1" type="ORF">FBQ74_00225</name>
</gene>
<dbReference type="Proteomes" id="UP000304912">
    <property type="component" value="Chromosome"/>
</dbReference>
<dbReference type="Gene3D" id="3.40.50.12580">
    <property type="match status" value="1"/>
</dbReference>
<evidence type="ECO:0008006" key="3">
    <source>
        <dbReference type="Google" id="ProtNLM"/>
    </source>
</evidence>
<dbReference type="InterPro" id="IPR007833">
    <property type="entry name" value="Capsule_polysaccharide_synth"/>
</dbReference>
<dbReference type="EMBL" id="CP039852">
    <property type="protein sequence ID" value="QCZ91997.1"/>
    <property type="molecule type" value="Genomic_DNA"/>
</dbReference>
<dbReference type="CDD" id="cd16438">
    <property type="entry name" value="beta_Kdo_transferase_KpsS_like"/>
    <property type="match status" value="1"/>
</dbReference>
<proteinExistence type="predicted"/>
<dbReference type="GO" id="GO:0015774">
    <property type="term" value="P:polysaccharide transport"/>
    <property type="evidence" value="ECO:0007669"/>
    <property type="project" value="InterPro"/>
</dbReference>
<dbReference type="Pfam" id="PF05159">
    <property type="entry name" value="Capsule_synth"/>
    <property type="match status" value="1"/>
</dbReference>
<dbReference type="SUPFAM" id="SSF53756">
    <property type="entry name" value="UDP-Glycosyltransferase/glycogen phosphorylase"/>
    <property type="match status" value="1"/>
</dbReference>
<dbReference type="GO" id="GO:0000271">
    <property type="term" value="P:polysaccharide biosynthetic process"/>
    <property type="evidence" value="ECO:0007669"/>
    <property type="project" value="InterPro"/>
</dbReference>
<dbReference type="InterPro" id="IPR043148">
    <property type="entry name" value="TagF_C"/>
</dbReference>
<dbReference type="RefSeq" id="WP_139754761.1">
    <property type="nucleotide sequence ID" value="NZ_CP039852.1"/>
</dbReference>